<dbReference type="KEGG" id="lpav:PLANPX_6194"/>
<reference evidence="2" key="1">
    <citation type="submission" date="2019-10" db="EMBL/GenBank/DDBJ databases">
        <title>Lacipirellula parvula gen. nov., sp. nov., representing a lineage of planctomycetes widespread in freshwater anoxic habitats, and description of the family Lacipirellulaceae.</title>
        <authorList>
            <person name="Dedysh S.N."/>
            <person name="Kulichevskaya I.S."/>
            <person name="Beletsky A.V."/>
            <person name="Rakitin A.L."/>
            <person name="Mardanov A.V."/>
            <person name="Ivanova A.A."/>
            <person name="Saltykova V.X."/>
            <person name="Rijpstra W.I.C."/>
            <person name="Sinninghe Damste J.S."/>
            <person name="Ravin N.V."/>
        </authorList>
    </citation>
    <scope>NUCLEOTIDE SEQUENCE [LARGE SCALE GENOMIC DNA]</scope>
    <source>
        <strain evidence="2">PX69</strain>
    </source>
</reference>
<accession>A0A5K7XK81</accession>
<proteinExistence type="predicted"/>
<evidence type="ECO:0000313" key="1">
    <source>
        <dbReference type="EMBL" id="BBO36582.1"/>
    </source>
</evidence>
<protein>
    <submittedName>
        <fullName evidence="1">Uncharacterized protein</fullName>
    </submittedName>
</protein>
<gene>
    <name evidence="1" type="ORF">PLANPX_6194</name>
</gene>
<dbReference type="AlphaFoldDB" id="A0A5K7XK81"/>
<organism evidence="1 2">
    <name type="scientific">Lacipirellula parvula</name>
    <dbReference type="NCBI Taxonomy" id="2650471"/>
    <lineage>
        <taxon>Bacteria</taxon>
        <taxon>Pseudomonadati</taxon>
        <taxon>Planctomycetota</taxon>
        <taxon>Planctomycetia</taxon>
        <taxon>Pirellulales</taxon>
        <taxon>Lacipirellulaceae</taxon>
        <taxon>Lacipirellula</taxon>
    </lineage>
</organism>
<dbReference type="Proteomes" id="UP000326837">
    <property type="component" value="Chromosome"/>
</dbReference>
<name>A0A5K7XK81_9BACT</name>
<keyword evidence="2" id="KW-1185">Reference proteome</keyword>
<evidence type="ECO:0000313" key="2">
    <source>
        <dbReference type="Proteomes" id="UP000326837"/>
    </source>
</evidence>
<dbReference type="EMBL" id="AP021861">
    <property type="protein sequence ID" value="BBO36582.1"/>
    <property type="molecule type" value="Genomic_DNA"/>
</dbReference>
<sequence length="53" mass="5894">MFVSIGIQNAWGEIGQWKSLSLYQASRGRGNPRNVNKITEISAGNREMIATIE</sequence>